<sequence>MSGKHQRRFVASAASAVLAGGVLAAVIGGGGAANAAGNTCGVLFDDFSYSSATDTKFTANGWTARGNAGGPGVPGATWKASNITFPTVDGQKVAQLESSTDGTSSGTVQSEFLTAERKFKNGTYAARIKFHDSPVSGTDGDHVNETFFAIGPAQNQTFDPTYSELDFSEYLPNGGWGEQGPINYQTSWNGYQDDPWVAHNAHDQQRTSIDGWHDVMATVTGSQVKYYIDGTLVGDQSYDDATGTFPVWPRANMSVNFNLWFIDTAAHTSGNSVYQEQVDWFFHSKDTELTPAQVAGATAGYRSAGKAFEDTVGTGPCSTTPPVTTPPTTPPVTPTTTATPGNPANCNQAAAWEWSKVYLEGSKVKHGNHLWQANWWTQGSEPGLTAQWKDLGPC</sequence>
<dbReference type="RefSeq" id="WP_231480853.1">
    <property type="nucleotide sequence ID" value="NZ_BAAAZO010000006.1"/>
</dbReference>
<dbReference type="InterPro" id="IPR003610">
    <property type="entry name" value="CBM5/12"/>
</dbReference>
<feature type="compositionally biased region" description="Low complexity" evidence="2">
    <location>
        <begin position="334"/>
        <end position="343"/>
    </location>
</feature>
<organism evidence="5 6">
    <name type="scientific">Kineosporia mesophila</name>
    <dbReference type="NCBI Taxonomy" id="566012"/>
    <lineage>
        <taxon>Bacteria</taxon>
        <taxon>Bacillati</taxon>
        <taxon>Actinomycetota</taxon>
        <taxon>Actinomycetes</taxon>
        <taxon>Kineosporiales</taxon>
        <taxon>Kineosporiaceae</taxon>
        <taxon>Kineosporia</taxon>
    </lineage>
</organism>
<keyword evidence="6" id="KW-1185">Reference proteome</keyword>
<dbReference type="CDD" id="cd12215">
    <property type="entry name" value="ChiC_BD"/>
    <property type="match status" value="1"/>
</dbReference>
<evidence type="ECO:0000259" key="4">
    <source>
        <dbReference type="PROSITE" id="PS51762"/>
    </source>
</evidence>
<evidence type="ECO:0000256" key="2">
    <source>
        <dbReference type="SAM" id="MobiDB-lite"/>
    </source>
</evidence>
<feature type="compositionally biased region" description="Pro residues" evidence="2">
    <location>
        <begin position="323"/>
        <end position="333"/>
    </location>
</feature>
<evidence type="ECO:0000313" key="6">
    <source>
        <dbReference type="Proteomes" id="UP001501074"/>
    </source>
</evidence>
<feature type="region of interest" description="Disordered" evidence="2">
    <location>
        <begin position="312"/>
        <end position="343"/>
    </location>
</feature>
<dbReference type="SMART" id="SM00495">
    <property type="entry name" value="ChtBD3"/>
    <property type="match status" value="1"/>
</dbReference>
<accession>A0ABP6ZVP3</accession>
<dbReference type="EMBL" id="BAAAZO010000006">
    <property type="protein sequence ID" value="GAA3618791.1"/>
    <property type="molecule type" value="Genomic_DNA"/>
</dbReference>
<evidence type="ECO:0000256" key="3">
    <source>
        <dbReference type="SAM" id="SignalP"/>
    </source>
</evidence>
<reference evidence="6" key="1">
    <citation type="journal article" date="2019" name="Int. J. Syst. Evol. Microbiol.">
        <title>The Global Catalogue of Microorganisms (GCM) 10K type strain sequencing project: providing services to taxonomists for standard genome sequencing and annotation.</title>
        <authorList>
            <consortium name="The Broad Institute Genomics Platform"/>
            <consortium name="The Broad Institute Genome Sequencing Center for Infectious Disease"/>
            <person name="Wu L."/>
            <person name="Ma J."/>
        </authorList>
    </citation>
    <scope>NUCLEOTIDE SEQUENCE [LARGE SCALE GENOMIC DNA]</scope>
    <source>
        <strain evidence="6">JCM 16902</strain>
    </source>
</reference>
<dbReference type="SUPFAM" id="SSF49899">
    <property type="entry name" value="Concanavalin A-like lectins/glucanases"/>
    <property type="match status" value="1"/>
</dbReference>
<keyword evidence="1 5" id="KW-0378">Hydrolase</keyword>
<comment type="caution">
    <text evidence="5">The sequence shown here is derived from an EMBL/GenBank/DDBJ whole genome shotgun (WGS) entry which is preliminary data.</text>
</comment>
<proteinExistence type="predicted"/>
<dbReference type="Gene3D" id="2.10.10.20">
    <property type="entry name" value="Carbohydrate-binding module superfamily 5/12"/>
    <property type="match status" value="1"/>
</dbReference>
<dbReference type="InterPro" id="IPR036573">
    <property type="entry name" value="CBM_sf_5/12"/>
</dbReference>
<gene>
    <name evidence="5" type="ORF">GCM10022223_39500</name>
</gene>
<name>A0ABP6ZVP3_9ACTN</name>
<feature type="compositionally biased region" description="Low complexity" evidence="2">
    <location>
        <begin position="312"/>
        <end position="322"/>
    </location>
</feature>
<evidence type="ECO:0000313" key="5">
    <source>
        <dbReference type="EMBL" id="GAA3618791.1"/>
    </source>
</evidence>
<evidence type="ECO:0000256" key="1">
    <source>
        <dbReference type="ARBA" id="ARBA00022801"/>
    </source>
</evidence>
<dbReference type="CDD" id="cd00413">
    <property type="entry name" value="Glyco_hydrolase_16"/>
    <property type="match status" value="1"/>
</dbReference>
<feature type="domain" description="GH16" evidence="4">
    <location>
        <begin position="33"/>
        <end position="289"/>
    </location>
</feature>
<dbReference type="GO" id="GO:0016787">
    <property type="term" value="F:hydrolase activity"/>
    <property type="evidence" value="ECO:0007669"/>
    <property type="project" value="UniProtKB-KW"/>
</dbReference>
<dbReference type="Proteomes" id="UP001501074">
    <property type="component" value="Unassembled WGS sequence"/>
</dbReference>
<dbReference type="SUPFAM" id="SSF51055">
    <property type="entry name" value="Carbohydrate binding domain"/>
    <property type="match status" value="1"/>
</dbReference>
<feature type="signal peptide" evidence="3">
    <location>
        <begin position="1"/>
        <end position="24"/>
    </location>
</feature>
<dbReference type="InterPro" id="IPR000757">
    <property type="entry name" value="Beta-glucanase-like"/>
</dbReference>
<dbReference type="PROSITE" id="PS51762">
    <property type="entry name" value="GH16_2"/>
    <property type="match status" value="1"/>
</dbReference>
<protein>
    <submittedName>
        <fullName evidence="5">Glycosyl hydrolase</fullName>
    </submittedName>
</protein>
<dbReference type="InterPro" id="IPR013320">
    <property type="entry name" value="ConA-like_dom_sf"/>
</dbReference>
<dbReference type="Gene3D" id="2.60.120.200">
    <property type="match status" value="1"/>
</dbReference>
<keyword evidence="3" id="KW-0732">Signal</keyword>
<feature type="chain" id="PRO_5045321521" evidence="3">
    <location>
        <begin position="25"/>
        <end position="394"/>
    </location>
</feature>